<dbReference type="EMBL" id="JAHXZI010000012">
    <property type="protein sequence ID" value="MBW6436598.1"/>
    <property type="molecule type" value="Genomic_DNA"/>
</dbReference>
<dbReference type="RefSeq" id="WP_220146189.1">
    <property type="nucleotide sequence ID" value="NZ_JAHXZI010000012.1"/>
</dbReference>
<gene>
    <name evidence="2" type="ORF">KZ829_22915</name>
</gene>
<reference evidence="2 3" key="1">
    <citation type="journal article" date="2013" name="Antonie Van Leeuwenhoek">
        <title>Actinoplanes hulinensis sp. nov., a novel actinomycete isolated from soybean root (Glycine max (L.) Merr).</title>
        <authorList>
            <person name="Shen Y."/>
            <person name="Liu C."/>
            <person name="Wang X."/>
            <person name="Zhao J."/>
            <person name="Jia F."/>
            <person name="Zhang Y."/>
            <person name="Wang L."/>
            <person name="Yang D."/>
            <person name="Xiang W."/>
        </authorList>
    </citation>
    <scope>NUCLEOTIDE SEQUENCE [LARGE SCALE GENOMIC DNA]</scope>
    <source>
        <strain evidence="2 3">NEAU-M9</strain>
    </source>
</reference>
<proteinExistence type="predicted"/>
<dbReference type="Proteomes" id="UP001519863">
    <property type="component" value="Unassembled WGS sequence"/>
</dbReference>
<organism evidence="2 3">
    <name type="scientific">Actinoplanes hulinensis</name>
    <dbReference type="NCBI Taxonomy" id="1144547"/>
    <lineage>
        <taxon>Bacteria</taxon>
        <taxon>Bacillati</taxon>
        <taxon>Actinomycetota</taxon>
        <taxon>Actinomycetes</taxon>
        <taxon>Micromonosporales</taxon>
        <taxon>Micromonosporaceae</taxon>
        <taxon>Actinoplanes</taxon>
    </lineage>
</organism>
<evidence type="ECO:0000313" key="2">
    <source>
        <dbReference type="EMBL" id="MBW6436598.1"/>
    </source>
</evidence>
<comment type="caution">
    <text evidence="2">The sequence shown here is derived from an EMBL/GenBank/DDBJ whole genome shotgun (WGS) entry which is preliminary data.</text>
</comment>
<keyword evidence="3" id="KW-1185">Reference proteome</keyword>
<name>A0ABS7B8I5_9ACTN</name>
<feature type="compositionally biased region" description="Basic and acidic residues" evidence="1">
    <location>
        <begin position="62"/>
        <end position="73"/>
    </location>
</feature>
<accession>A0ABS7B8I5</accession>
<feature type="region of interest" description="Disordered" evidence="1">
    <location>
        <begin position="1"/>
        <end position="73"/>
    </location>
</feature>
<sequence length="73" mass="7695">MGFEGRPATRPPASPPRTAERGPGSDFDADGRYDDPVYNGSINTQAGDNGPPAAGGRLIPFETRDPTPRCADH</sequence>
<evidence type="ECO:0000313" key="3">
    <source>
        <dbReference type="Proteomes" id="UP001519863"/>
    </source>
</evidence>
<protein>
    <submittedName>
        <fullName evidence="2">Uncharacterized protein</fullName>
    </submittedName>
</protein>
<evidence type="ECO:0000256" key="1">
    <source>
        <dbReference type="SAM" id="MobiDB-lite"/>
    </source>
</evidence>